<comment type="caution">
    <text evidence="2">The sequence shown here is derived from an EMBL/GenBank/DDBJ whole genome shotgun (WGS) entry which is preliminary data.</text>
</comment>
<dbReference type="RefSeq" id="WP_095405285.1">
    <property type="nucleotide sequence ID" value="NZ_NOJZ02000023.1"/>
</dbReference>
<dbReference type="AlphaFoldDB" id="A0A371IR41"/>
<organism evidence="2 3">
    <name type="scientific">Romboutsia maritimum</name>
    <dbReference type="NCBI Taxonomy" id="2020948"/>
    <lineage>
        <taxon>Bacteria</taxon>
        <taxon>Bacillati</taxon>
        <taxon>Bacillota</taxon>
        <taxon>Clostridia</taxon>
        <taxon>Peptostreptococcales</taxon>
        <taxon>Peptostreptococcaceae</taxon>
        <taxon>Romboutsia</taxon>
    </lineage>
</organism>
<accession>A0A371IR41</accession>
<keyword evidence="1" id="KW-1133">Transmembrane helix</keyword>
<proteinExistence type="predicted"/>
<name>A0A371IR41_9FIRM</name>
<dbReference type="Proteomes" id="UP000243494">
    <property type="component" value="Unassembled WGS sequence"/>
</dbReference>
<keyword evidence="1" id="KW-0472">Membrane</keyword>
<evidence type="ECO:0000256" key="1">
    <source>
        <dbReference type="SAM" id="Phobius"/>
    </source>
</evidence>
<gene>
    <name evidence="2" type="ORF">CHF27_010985</name>
</gene>
<keyword evidence="3" id="KW-1185">Reference proteome</keyword>
<sequence>MLYYNLLYALYGIIIFILRNPILKLVKKPKENDRKIINSLSAGYILIGLITSIIYIDGMYVLIVVLGFPWLLIEYYKS</sequence>
<feature type="transmembrane region" description="Helical" evidence="1">
    <location>
        <begin position="44"/>
        <end position="73"/>
    </location>
</feature>
<keyword evidence="1" id="KW-0812">Transmembrane</keyword>
<evidence type="ECO:0000313" key="3">
    <source>
        <dbReference type="Proteomes" id="UP000243494"/>
    </source>
</evidence>
<protein>
    <submittedName>
        <fullName evidence="2">Uncharacterized protein</fullName>
    </submittedName>
</protein>
<evidence type="ECO:0000313" key="2">
    <source>
        <dbReference type="EMBL" id="RDY22934.1"/>
    </source>
</evidence>
<dbReference type="EMBL" id="NOJZ02000023">
    <property type="protein sequence ID" value="RDY22934.1"/>
    <property type="molecule type" value="Genomic_DNA"/>
</dbReference>
<reference evidence="2 3" key="1">
    <citation type="journal article" date="2017" name="Genome Announc.">
        <title>Draft Genome Sequence of Romboutsia maritimum sp. nov. Strain CCRI-22766(T), Isolated from Coastal Estuarine Mud.</title>
        <authorList>
            <person name="Maheux A.F."/>
            <person name="Boudreau D.K."/>
            <person name="Berube E."/>
            <person name="Boissinot M."/>
            <person name="Raymond F."/>
            <person name="Brodeur S."/>
            <person name="Corbeil J."/>
            <person name="Brightwell G."/>
            <person name="Broda D."/>
            <person name="Omar R.F."/>
            <person name="Bergeron M.G."/>
        </authorList>
    </citation>
    <scope>NUCLEOTIDE SEQUENCE [LARGE SCALE GENOMIC DNA]</scope>
    <source>
        <strain evidence="2 3">CCRI-22766</strain>
    </source>
</reference>
<feature type="transmembrane region" description="Helical" evidence="1">
    <location>
        <begin position="6"/>
        <end position="23"/>
    </location>
</feature>